<accession>A0ABN8NI61</accession>
<dbReference type="SUPFAM" id="SSF52540">
    <property type="entry name" value="P-loop containing nucleoside triphosphate hydrolases"/>
    <property type="match status" value="1"/>
</dbReference>
<keyword evidence="2" id="KW-1185">Reference proteome</keyword>
<dbReference type="Gene3D" id="3.40.50.300">
    <property type="entry name" value="P-loop containing nucleotide triphosphate hydrolases"/>
    <property type="match status" value="1"/>
</dbReference>
<comment type="caution">
    <text evidence="1">The sequence shown here is derived from an EMBL/GenBank/DDBJ whole genome shotgun (WGS) entry which is preliminary data.</text>
</comment>
<gene>
    <name evidence="1" type="ORF">PLOB_00017900</name>
</gene>
<organism evidence="1 2">
    <name type="scientific">Porites lobata</name>
    <dbReference type="NCBI Taxonomy" id="104759"/>
    <lineage>
        <taxon>Eukaryota</taxon>
        <taxon>Metazoa</taxon>
        <taxon>Cnidaria</taxon>
        <taxon>Anthozoa</taxon>
        <taxon>Hexacorallia</taxon>
        <taxon>Scleractinia</taxon>
        <taxon>Fungiina</taxon>
        <taxon>Poritidae</taxon>
        <taxon>Porites</taxon>
    </lineage>
</organism>
<reference evidence="1 2" key="1">
    <citation type="submission" date="2022-05" db="EMBL/GenBank/DDBJ databases">
        <authorList>
            <consortium name="Genoscope - CEA"/>
            <person name="William W."/>
        </authorList>
    </citation>
    <scope>NUCLEOTIDE SEQUENCE [LARGE SCALE GENOMIC DNA]</scope>
</reference>
<dbReference type="Proteomes" id="UP001159405">
    <property type="component" value="Unassembled WGS sequence"/>
</dbReference>
<evidence type="ECO:0000313" key="1">
    <source>
        <dbReference type="EMBL" id="CAH3108902.1"/>
    </source>
</evidence>
<protein>
    <recommendedName>
        <fullName evidence="3">DNA helicase</fullName>
    </recommendedName>
</protein>
<evidence type="ECO:0000313" key="2">
    <source>
        <dbReference type="Proteomes" id="UP001159405"/>
    </source>
</evidence>
<evidence type="ECO:0008006" key="3">
    <source>
        <dbReference type="Google" id="ProtNLM"/>
    </source>
</evidence>
<sequence length="335" mass="38020">MYLQCPPNEEDQTLLQWLRCHKTSGSKPKPYTDDRVLVGVKHVSLFNPIFFYQHLTMNFPHREANQLRHAGEDTMPDTIKHFTQCIALTPQYWDTAETITAEFEHEVLVAAPVALLAQGYNSIFYEDVTTDTLHGTFSIPIDEPLSNEINYRINQYDLIVVDQASMISWPIFGVMASTFNRMNLRPVVVLAGDKCQQQPLQTVNRSISSTTSIINNNATFSSSNAVIHRLQQQFRIVDPEYAAFLDLIRFIHPTQEKVDKMQDGIVLCPEGQLTDRQIWTAFQSHPNSTVMTVSRKGAQPIITIVVGQLFQGRPLTNIPCACVADSQPIYPHRNM</sequence>
<name>A0ABN8NI61_9CNID</name>
<feature type="non-terminal residue" evidence="1">
    <location>
        <position position="335"/>
    </location>
</feature>
<proteinExistence type="predicted"/>
<dbReference type="InterPro" id="IPR027417">
    <property type="entry name" value="P-loop_NTPase"/>
</dbReference>
<dbReference type="EMBL" id="CALNXK010000021">
    <property type="protein sequence ID" value="CAH3108902.1"/>
    <property type="molecule type" value="Genomic_DNA"/>
</dbReference>